<feature type="transmembrane region" description="Helical" evidence="7">
    <location>
        <begin position="148"/>
        <end position="172"/>
    </location>
</feature>
<keyword evidence="3 7" id="KW-1133">Transmembrane helix</keyword>
<comment type="caution">
    <text evidence="9">The sequence shown here is derived from an EMBL/GenBank/DDBJ whole genome shotgun (WGS) entry which is preliminary data.</text>
</comment>
<feature type="transmembrane region" description="Helical" evidence="7">
    <location>
        <begin position="51"/>
        <end position="70"/>
    </location>
</feature>
<dbReference type="GO" id="GO:0016020">
    <property type="term" value="C:membrane"/>
    <property type="evidence" value="ECO:0007669"/>
    <property type="project" value="UniProtKB-SubCell"/>
</dbReference>
<feature type="region of interest" description="Disordered" evidence="6">
    <location>
        <begin position="248"/>
        <end position="270"/>
    </location>
</feature>
<evidence type="ECO:0000256" key="1">
    <source>
        <dbReference type="ARBA" id="ARBA00004141"/>
    </source>
</evidence>
<protein>
    <recommendedName>
        <fullName evidence="8">Rhodopsin domain-containing protein</fullName>
    </recommendedName>
</protein>
<keyword evidence="2 7" id="KW-0812">Transmembrane</keyword>
<accession>A0A9W9D5P7</accession>
<evidence type="ECO:0000256" key="5">
    <source>
        <dbReference type="ARBA" id="ARBA00038359"/>
    </source>
</evidence>
<sequence>MDISTWYSNPEEDNGPLMSVVTWCLVSVSGSFLAVRLWIRLHTGKVWLDDCTLVIAWTLMLIQVTINQLSINMGYGKHTLDVWSALMDVCLALLPWKIIWGLQMRTAEKIGVCVAMSLGVFAGVTSIIRSTYIQKLTAQDVSYESYNAIIWAVAECSMTIVATSIPVLRVLLKQALNSAITGYTSQSKSSKSRTTPSTAATLQNRLSTLQISKKTDISVSGESTKDVFGNGSQHYVELDDLAVDDKGRVISSSPDARPDSSEHHLPNRLV</sequence>
<dbReference type="AlphaFoldDB" id="A0A9W9D5P7"/>
<proteinExistence type="inferred from homology"/>
<name>A0A9W9D5P7_9PLEO</name>
<keyword evidence="10" id="KW-1185">Reference proteome</keyword>
<dbReference type="Proteomes" id="UP001140510">
    <property type="component" value="Unassembled WGS sequence"/>
</dbReference>
<dbReference type="OrthoDB" id="3934549at2759"/>
<evidence type="ECO:0000313" key="9">
    <source>
        <dbReference type="EMBL" id="KAJ4403467.1"/>
    </source>
</evidence>
<evidence type="ECO:0000256" key="3">
    <source>
        <dbReference type="ARBA" id="ARBA00022989"/>
    </source>
</evidence>
<dbReference type="InterPro" id="IPR049326">
    <property type="entry name" value="Rhodopsin_dom_fungi"/>
</dbReference>
<dbReference type="Pfam" id="PF20684">
    <property type="entry name" value="Fung_rhodopsin"/>
    <property type="match status" value="1"/>
</dbReference>
<evidence type="ECO:0000256" key="4">
    <source>
        <dbReference type="ARBA" id="ARBA00023136"/>
    </source>
</evidence>
<organism evidence="9 10">
    <name type="scientific">Didymella pomorum</name>
    <dbReference type="NCBI Taxonomy" id="749634"/>
    <lineage>
        <taxon>Eukaryota</taxon>
        <taxon>Fungi</taxon>
        <taxon>Dikarya</taxon>
        <taxon>Ascomycota</taxon>
        <taxon>Pezizomycotina</taxon>
        <taxon>Dothideomycetes</taxon>
        <taxon>Pleosporomycetidae</taxon>
        <taxon>Pleosporales</taxon>
        <taxon>Pleosporineae</taxon>
        <taxon>Didymellaceae</taxon>
        <taxon>Didymella</taxon>
    </lineage>
</organism>
<feature type="transmembrane region" description="Helical" evidence="7">
    <location>
        <begin position="20"/>
        <end position="39"/>
    </location>
</feature>
<reference evidence="9" key="1">
    <citation type="submission" date="2022-10" db="EMBL/GenBank/DDBJ databases">
        <title>Tapping the CABI collections for fungal endophytes: first genome assemblies for Collariella, Neodidymelliopsis, Ascochyta clinopodiicola, Didymella pomorum, Didymosphaeria variabile, Neocosmospora piperis and Neocucurbitaria cava.</title>
        <authorList>
            <person name="Hill R."/>
        </authorList>
    </citation>
    <scope>NUCLEOTIDE SEQUENCE</scope>
    <source>
        <strain evidence="9">IMI 355091</strain>
    </source>
</reference>
<feature type="compositionally biased region" description="Basic and acidic residues" evidence="6">
    <location>
        <begin position="256"/>
        <end position="270"/>
    </location>
</feature>
<evidence type="ECO:0000259" key="8">
    <source>
        <dbReference type="Pfam" id="PF20684"/>
    </source>
</evidence>
<evidence type="ECO:0000256" key="7">
    <source>
        <dbReference type="SAM" id="Phobius"/>
    </source>
</evidence>
<evidence type="ECO:0000256" key="2">
    <source>
        <dbReference type="ARBA" id="ARBA00022692"/>
    </source>
</evidence>
<evidence type="ECO:0000313" key="10">
    <source>
        <dbReference type="Proteomes" id="UP001140510"/>
    </source>
</evidence>
<feature type="domain" description="Rhodopsin" evidence="8">
    <location>
        <begin position="83"/>
        <end position="173"/>
    </location>
</feature>
<dbReference type="InterPro" id="IPR052337">
    <property type="entry name" value="SAT4-like"/>
</dbReference>
<gene>
    <name evidence="9" type="ORF">N0V91_006519</name>
</gene>
<dbReference type="PANTHER" id="PTHR33048:SF42">
    <property type="entry name" value="INTEGRAL MEMBRANE PROTEIN"/>
    <property type="match status" value="1"/>
</dbReference>
<feature type="transmembrane region" description="Helical" evidence="7">
    <location>
        <begin position="82"/>
        <end position="102"/>
    </location>
</feature>
<comment type="subcellular location">
    <subcellularLocation>
        <location evidence="1">Membrane</location>
        <topology evidence="1">Multi-pass membrane protein</topology>
    </subcellularLocation>
</comment>
<feature type="transmembrane region" description="Helical" evidence="7">
    <location>
        <begin position="109"/>
        <end position="128"/>
    </location>
</feature>
<evidence type="ECO:0000256" key="6">
    <source>
        <dbReference type="SAM" id="MobiDB-lite"/>
    </source>
</evidence>
<dbReference type="EMBL" id="JAPEVA010000051">
    <property type="protein sequence ID" value="KAJ4403467.1"/>
    <property type="molecule type" value="Genomic_DNA"/>
</dbReference>
<dbReference type="PANTHER" id="PTHR33048">
    <property type="entry name" value="PTH11-LIKE INTEGRAL MEMBRANE PROTEIN (AFU_ORTHOLOGUE AFUA_5G11245)"/>
    <property type="match status" value="1"/>
</dbReference>
<comment type="similarity">
    <text evidence="5">Belongs to the SAT4 family.</text>
</comment>
<keyword evidence="4 7" id="KW-0472">Membrane</keyword>